<dbReference type="Pfam" id="PF02617">
    <property type="entry name" value="ClpS"/>
    <property type="match status" value="1"/>
</dbReference>
<keyword evidence="3" id="KW-0645">Protease</keyword>
<evidence type="ECO:0000313" key="3">
    <source>
        <dbReference type="EMBL" id="QPM89806.1"/>
    </source>
</evidence>
<dbReference type="PANTHER" id="PTHR33473:SF19">
    <property type="entry name" value="ATP-DEPENDENT CLP PROTEASE ADAPTER PROTEIN CLPS"/>
    <property type="match status" value="1"/>
</dbReference>
<evidence type="ECO:0000313" key="4">
    <source>
        <dbReference type="Proteomes" id="UP000283786"/>
    </source>
</evidence>
<evidence type="ECO:0000259" key="2">
    <source>
        <dbReference type="Pfam" id="PF02617"/>
    </source>
</evidence>
<comment type="subunit">
    <text evidence="1">Binds to the N-terminal domain of the chaperone ClpA.</text>
</comment>
<dbReference type="HAMAP" id="MF_00302">
    <property type="entry name" value="ClpS"/>
    <property type="match status" value="1"/>
</dbReference>
<dbReference type="EMBL" id="CP060436">
    <property type="protein sequence ID" value="QPM89806.1"/>
    <property type="molecule type" value="Genomic_DNA"/>
</dbReference>
<organism evidence="3 4">
    <name type="scientific">Pseudooceanicola algae</name>
    <dbReference type="NCBI Taxonomy" id="1537215"/>
    <lineage>
        <taxon>Bacteria</taxon>
        <taxon>Pseudomonadati</taxon>
        <taxon>Pseudomonadota</taxon>
        <taxon>Alphaproteobacteria</taxon>
        <taxon>Rhodobacterales</taxon>
        <taxon>Paracoccaceae</taxon>
        <taxon>Pseudooceanicola</taxon>
    </lineage>
</organism>
<dbReference type="InterPro" id="IPR003769">
    <property type="entry name" value="ClpS_core"/>
</dbReference>
<reference evidence="3 4" key="1">
    <citation type="submission" date="2020-08" db="EMBL/GenBank/DDBJ databases">
        <title>Genome sequence of Rhodobacteraceae bacterium Lw-13e.</title>
        <authorList>
            <person name="Poehlein A."/>
            <person name="Wolter L."/>
            <person name="Daniel R."/>
            <person name="Brinkhoff T."/>
        </authorList>
    </citation>
    <scope>NUCLEOTIDE SEQUENCE [LARGE SCALE GENOMIC DNA]</scope>
    <source>
        <strain evidence="3 4">Lw-13e</strain>
    </source>
</reference>
<gene>
    <name evidence="3" type="primary">clpS_1</name>
    <name evidence="1" type="synonym">clpS</name>
    <name evidence="3" type="ORF">PSAL_010330</name>
</gene>
<dbReference type="GO" id="GO:0008233">
    <property type="term" value="F:peptidase activity"/>
    <property type="evidence" value="ECO:0007669"/>
    <property type="project" value="UniProtKB-KW"/>
</dbReference>
<dbReference type="SUPFAM" id="SSF54736">
    <property type="entry name" value="ClpS-like"/>
    <property type="match status" value="1"/>
</dbReference>
<name>A0A418SEK9_9RHOB</name>
<keyword evidence="3" id="KW-0378">Hydrolase</keyword>
<dbReference type="KEGG" id="palw:PSAL_010330"/>
<dbReference type="InterPro" id="IPR022935">
    <property type="entry name" value="ClpS"/>
</dbReference>
<dbReference type="GO" id="GO:0030163">
    <property type="term" value="P:protein catabolic process"/>
    <property type="evidence" value="ECO:0007669"/>
    <property type="project" value="InterPro"/>
</dbReference>
<comment type="similarity">
    <text evidence="1">Belongs to the ClpS family.</text>
</comment>
<protein>
    <recommendedName>
        <fullName evidence="1">ATP-dependent Clp protease adapter protein ClpS</fullName>
    </recommendedName>
</protein>
<evidence type="ECO:0000256" key="1">
    <source>
        <dbReference type="HAMAP-Rule" id="MF_00302"/>
    </source>
</evidence>
<feature type="domain" description="Adaptor protein ClpS core" evidence="2">
    <location>
        <begin position="22"/>
        <end position="100"/>
    </location>
</feature>
<dbReference type="GO" id="GO:0006508">
    <property type="term" value="P:proteolysis"/>
    <property type="evidence" value="ECO:0007669"/>
    <property type="project" value="UniProtKB-UniRule"/>
</dbReference>
<dbReference type="Proteomes" id="UP000283786">
    <property type="component" value="Chromosome"/>
</dbReference>
<dbReference type="FunFam" id="3.30.1390.10:FF:000002">
    <property type="entry name" value="ATP-dependent Clp protease adapter protein ClpS"/>
    <property type="match status" value="1"/>
</dbReference>
<comment type="function">
    <text evidence="1">Involved in the modulation of the specificity of the ClpAP-mediated ATP-dependent protein degradation.</text>
</comment>
<accession>A0A418SEK9</accession>
<keyword evidence="4" id="KW-1185">Reference proteome</keyword>
<dbReference type="InterPro" id="IPR014719">
    <property type="entry name" value="Ribosomal_bL12_C/ClpS-like"/>
</dbReference>
<proteinExistence type="inferred from homology"/>
<dbReference type="Gene3D" id="3.30.1390.10">
    <property type="match status" value="1"/>
</dbReference>
<dbReference type="PANTHER" id="PTHR33473">
    <property type="entry name" value="ATP-DEPENDENT CLP PROTEASE ADAPTER PROTEIN CLPS1, CHLOROPLASTIC"/>
    <property type="match status" value="1"/>
</dbReference>
<dbReference type="OrthoDB" id="9796121at2"/>
<sequence length="105" mass="11803">MQKITALPDLLTRPKARLRSQPPKLFKVILLNDDFTPRDFVVQILRQVFRMTESEALGVMLTAHKQGACVVAVYTCEVAETKAQAANDAARDHGYPLAFTTEREE</sequence>
<dbReference type="AlphaFoldDB" id="A0A418SEK9"/>